<protein>
    <submittedName>
        <fullName evidence="2">Uncharacterized protein</fullName>
    </submittedName>
</protein>
<accession>A0A9Q8QMF9</accession>
<dbReference type="KEGG" id="ptkz:JDV02_007455"/>
<sequence length="135" mass="14571">MGRRRVSLVCGFRLVASVPARERDARHVQVEQELIVRFSLSRAGATSREAFDKMDRIGGLLLPHAKCAPSSRMSPSFGPGTTVKSLHRPQQKSLRQAAQGSSLTNCRLGEEGGGDGLTVVGGTTNMVYGHSPRRI</sequence>
<organism evidence="2 3">
    <name type="scientific">Purpureocillium takamizusanense</name>
    <dbReference type="NCBI Taxonomy" id="2060973"/>
    <lineage>
        <taxon>Eukaryota</taxon>
        <taxon>Fungi</taxon>
        <taxon>Dikarya</taxon>
        <taxon>Ascomycota</taxon>
        <taxon>Pezizomycotina</taxon>
        <taxon>Sordariomycetes</taxon>
        <taxon>Hypocreomycetidae</taxon>
        <taxon>Hypocreales</taxon>
        <taxon>Ophiocordycipitaceae</taxon>
        <taxon>Purpureocillium</taxon>
    </lineage>
</organism>
<dbReference type="RefSeq" id="XP_047844947.1">
    <property type="nucleotide sequence ID" value="XM_047988948.1"/>
</dbReference>
<evidence type="ECO:0000256" key="1">
    <source>
        <dbReference type="SAM" id="MobiDB-lite"/>
    </source>
</evidence>
<dbReference type="AlphaFoldDB" id="A0A9Q8QMF9"/>
<dbReference type="EMBL" id="CP086360">
    <property type="protein sequence ID" value="UNI21466.1"/>
    <property type="molecule type" value="Genomic_DNA"/>
</dbReference>
<dbReference type="Proteomes" id="UP000829364">
    <property type="component" value="Chromosome 7"/>
</dbReference>
<proteinExistence type="predicted"/>
<dbReference type="GeneID" id="72069403"/>
<name>A0A9Q8QMF9_9HYPO</name>
<keyword evidence="3" id="KW-1185">Reference proteome</keyword>
<evidence type="ECO:0000313" key="3">
    <source>
        <dbReference type="Proteomes" id="UP000829364"/>
    </source>
</evidence>
<gene>
    <name evidence="2" type="ORF">JDV02_007455</name>
</gene>
<feature type="compositionally biased region" description="Polar residues" evidence="1">
    <location>
        <begin position="91"/>
        <end position="105"/>
    </location>
</feature>
<evidence type="ECO:0000313" key="2">
    <source>
        <dbReference type="EMBL" id="UNI21466.1"/>
    </source>
</evidence>
<feature type="region of interest" description="Disordered" evidence="1">
    <location>
        <begin position="68"/>
        <end position="117"/>
    </location>
</feature>
<reference evidence="2" key="1">
    <citation type="submission" date="2021-11" db="EMBL/GenBank/DDBJ databases">
        <title>Purpureocillium_takamizusanense_genome.</title>
        <authorList>
            <person name="Nguyen N.-H."/>
        </authorList>
    </citation>
    <scope>NUCLEOTIDE SEQUENCE</scope>
    <source>
        <strain evidence="2">PT3</strain>
    </source>
</reference>